<sequence length="268" mass="31349">MEQKIKYVLTDGKKYVTLNNTNRPKMTENETDAFLFKKTAAKNFLTSIPKSLSGVEWQIQPVDESKFPQSAPAELEEVIEREAEESVPVEESADKLENSAEESKQEAVPKKSRRRSRGKKEPEEAVQQREMITLELQPEEPGTAVSTAEESLEAWVQGIQEKLLFLRKRLKDLRNEYNHTMLELTDIYHKVELSRFNVVEGYKLCKQLQDCLQRRRNIKNEQEQIDKILSCSFSECANGKLERHFELMRNRQYKPRVLPELFEEIPEE</sequence>
<keyword evidence="4" id="KW-1185">Reference proteome</keyword>
<gene>
    <name evidence="3" type="ORF">H8710_02400</name>
</gene>
<feature type="coiled-coil region" evidence="1">
    <location>
        <begin position="156"/>
        <end position="183"/>
    </location>
</feature>
<protein>
    <submittedName>
        <fullName evidence="3">Uncharacterized protein</fullName>
    </submittedName>
</protein>
<evidence type="ECO:0000313" key="3">
    <source>
        <dbReference type="EMBL" id="MBC8558914.1"/>
    </source>
</evidence>
<dbReference type="Proteomes" id="UP000610760">
    <property type="component" value="Unassembled WGS sequence"/>
</dbReference>
<dbReference type="AlphaFoldDB" id="A0A926I6E8"/>
<dbReference type="EMBL" id="JACRSV010000001">
    <property type="protein sequence ID" value="MBC8558914.1"/>
    <property type="molecule type" value="Genomic_DNA"/>
</dbReference>
<proteinExistence type="predicted"/>
<reference evidence="3" key="1">
    <citation type="submission" date="2020-08" db="EMBL/GenBank/DDBJ databases">
        <title>Genome public.</title>
        <authorList>
            <person name="Liu C."/>
            <person name="Sun Q."/>
        </authorList>
    </citation>
    <scope>NUCLEOTIDE SEQUENCE</scope>
    <source>
        <strain evidence="3">NSJ-33</strain>
    </source>
</reference>
<name>A0A926I6E8_9FIRM</name>
<feature type="compositionally biased region" description="Basic and acidic residues" evidence="2">
    <location>
        <begin position="92"/>
        <end position="109"/>
    </location>
</feature>
<keyword evidence="1" id="KW-0175">Coiled coil</keyword>
<organism evidence="3 4">
    <name type="scientific">Fumia xinanensis</name>
    <dbReference type="NCBI Taxonomy" id="2763659"/>
    <lineage>
        <taxon>Bacteria</taxon>
        <taxon>Bacillati</taxon>
        <taxon>Bacillota</taxon>
        <taxon>Clostridia</taxon>
        <taxon>Eubacteriales</taxon>
        <taxon>Oscillospiraceae</taxon>
        <taxon>Fumia</taxon>
    </lineage>
</organism>
<evidence type="ECO:0000313" key="4">
    <source>
        <dbReference type="Proteomes" id="UP000610760"/>
    </source>
</evidence>
<evidence type="ECO:0000256" key="2">
    <source>
        <dbReference type="SAM" id="MobiDB-lite"/>
    </source>
</evidence>
<accession>A0A926I6E8</accession>
<feature type="region of interest" description="Disordered" evidence="2">
    <location>
        <begin position="81"/>
        <end position="129"/>
    </location>
</feature>
<comment type="caution">
    <text evidence="3">The sequence shown here is derived from an EMBL/GenBank/DDBJ whole genome shotgun (WGS) entry which is preliminary data.</text>
</comment>
<dbReference type="RefSeq" id="WP_249293812.1">
    <property type="nucleotide sequence ID" value="NZ_JACRSV010000001.1"/>
</dbReference>
<evidence type="ECO:0000256" key="1">
    <source>
        <dbReference type="SAM" id="Coils"/>
    </source>
</evidence>